<keyword evidence="9 21" id="KW-0812">Transmembrane</keyword>
<dbReference type="GO" id="GO:0005886">
    <property type="term" value="C:plasma membrane"/>
    <property type="evidence" value="ECO:0007669"/>
    <property type="project" value="UniProtKB-SubCell"/>
</dbReference>
<dbReference type="InterPro" id="IPR000719">
    <property type="entry name" value="Prot_kinase_dom"/>
</dbReference>
<dbReference type="Pfam" id="PF00069">
    <property type="entry name" value="Pkinase"/>
    <property type="match status" value="1"/>
</dbReference>
<dbReference type="CDD" id="cd06899">
    <property type="entry name" value="lectin_legume_LecRK_Arcelin_ConA"/>
    <property type="match status" value="1"/>
</dbReference>
<dbReference type="PROSITE" id="PS00108">
    <property type="entry name" value="PROTEIN_KINASE_ST"/>
    <property type="match status" value="1"/>
</dbReference>
<comment type="catalytic activity">
    <reaction evidence="19">
        <text>L-seryl-[protein] + ATP = O-phospho-L-seryl-[protein] + ADP + H(+)</text>
        <dbReference type="Rhea" id="RHEA:17989"/>
        <dbReference type="Rhea" id="RHEA-COMP:9863"/>
        <dbReference type="Rhea" id="RHEA-COMP:11604"/>
        <dbReference type="ChEBI" id="CHEBI:15378"/>
        <dbReference type="ChEBI" id="CHEBI:29999"/>
        <dbReference type="ChEBI" id="CHEBI:30616"/>
        <dbReference type="ChEBI" id="CHEBI:83421"/>
        <dbReference type="ChEBI" id="CHEBI:456216"/>
        <dbReference type="EC" id="2.7.11.1"/>
    </reaction>
</comment>
<dbReference type="PROSITE" id="PS50011">
    <property type="entry name" value="PROTEIN_KINASE_DOM"/>
    <property type="match status" value="1"/>
</dbReference>
<dbReference type="Proteomes" id="UP001151532">
    <property type="component" value="Chromosome 6"/>
</dbReference>
<evidence type="ECO:0000256" key="20">
    <source>
        <dbReference type="PROSITE-ProRule" id="PRU10141"/>
    </source>
</evidence>
<reference evidence="24" key="1">
    <citation type="submission" date="2022-11" db="EMBL/GenBank/DDBJ databases">
        <authorList>
            <person name="Hyden B.L."/>
            <person name="Feng K."/>
            <person name="Yates T."/>
            <person name="Jawdy S."/>
            <person name="Smart L.B."/>
            <person name="Muchero W."/>
        </authorList>
    </citation>
    <scope>NUCLEOTIDE SEQUENCE</scope>
    <source>
        <tissue evidence="24">Shoot tip</tissue>
    </source>
</reference>
<dbReference type="SUPFAM" id="SSF49899">
    <property type="entry name" value="Concanavalin A-like lectins/glucanases"/>
    <property type="match status" value="1"/>
</dbReference>
<keyword evidence="6" id="KW-1003">Cell membrane</keyword>
<dbReference type="GO" id="GO:0004674">
    <property type="term" value="F:protein serine/threonine kinase activity"/>
    <property type="evidence" value="ECO:0007669"/>
    <property type="project" value="UniProtKB-KW"/>
</dbReference>
<dbReference type="FunFam" id="2.60.120.200:FF:000112">
    <property type="entry name" value="L-type lectin-domain containing receptor kinase V.9"/>
    <property type="match status" value="1"/>
</dbReference>
<evidence type="ECO:0000256" key="13">
    <source>
        <dbReference type="ARBA" id="ARBA00022777"/>
    </source>
</evidence>
<evidence type="ECO:0000256" key="19">
    <source>
        <dbReference type="ARBA" id="ARBA00048679"/>
    </source>
</evidence>
<evidence type="ECO:0000256" key="1">
    <source>
        <dbReference type="ARBA" id="ARBA00004251"/>
    </source>
</evidence>
<dbReference type="InterPro" id="IPR050528">
    <property type="entry name" value="L-type_Lectin-RKs"/>
</dbReference>
<dbReference type="Gene3D" id="2.60.120.200">
    <property type="match status" value="1"/>
</dbReference>
<keyword evidence="7" id="KW-0723">Serine/threonine-protein kinase</keyword>
<feature type="transmembrane region" description="Helical" evidence="21">
    <location>
        <begin position="690"/>
        <end position="709"/>
    </location>
</feature>
<keyword evidence="15 21" id="KW-1133">Transmembrane helix</keyword>
<evidence type="ECO:0000256" key="11">
    <source>
        <dbReference type="ARBA" id="ARBA00022734"/>
    </source>
</evidence>
<dbReference type="AlphaFoldDB" id="A0A9Q0Q3R2"/>
<dbReference type="CDD" id="cd14066">
    <property type="entry name" value="STKc_IRAK"/>
    <property type="match status" value="1"/>
</dbReference>
<dbReference type="InterPro" id="IPR013320">
    <property type="entry name" value="ConA-like_dom_sf"/>
</dbReference>
<dbReference type="InterPro" id="IPR008271">
    <property type="entry name" value="Ser/Thr_kinase_AS"/>
</dbReference>
<feature type="binding site" evidence="20">
    <location>
        <position position="383"/>
    </location>
    <ligand>
        <name>ATP</name>
        <dbReference type="ChEBI" id="CHEBI:30616"/>
    </ligand>
</feature>
<dbReference type="InterPro" id="IPR011009">
    <property type="entry name" value="Kinase-like_dom_sf"/>
</dbReference>
<keyword evidence="14 20" id="KW-0067">ATP-binding</keyword>
<dbReference type="InterPro" id="IPR017441">
    <property type="entry name" value="Protein_kinase_ATP_BS"/>
</dbReference>
<evidence type="ECO:0000256" key="10">
    <source>
        <dbReference type="ARBA" id="ARBA00022729"/>
    </source>
</evidence>
<keyword evidence="16 21" id="KW-0472">Membrane</keyword>
<evidence type="ECO:0000256" key="8">
    <source>
        <dbReference type="ARBA" id="ARBA00022679"/>
    </source>
</evidence>
<keyword evidence="13" id="KW-0418">Kinase</keyword>
<evidence type="ECO:0000256" key="18">
    <source>
        <dbReference type="ARBA" id="ARBA00047899"/>
    </source>
</evidence>
<keyword evidence="25" id="KW-1185">Reference proteome</keyword>
<sequence length="716" mass="78873">MASTIYLVLLLLFFCMVAEAQDVEFHFEGFNGREADLTLDRVSINKPSGLLRLTNKTKNAVGHAFYSEKIQMLDRSSSSSPNASSFSTTFVFQIISPSKGEGGFGVAFTLSPSDRLPGADAGHYLGLFNSANDGDSSNNIFAVEFDTVNGFNKSINSKGNHVGINNNSVDSVAGKPASYINDANRLGSFEELLLDSGQPIQAWIEYDGVAKIINVTIAPMGQDKPIQPLIPFQYDLSKVVREDMYAGFSASTGEKASSHYILGWSFSTKGAAPPLNLSRLPIALPEKNSSSFRPSVIAIIASLCGVTILLFVILFFVTVYRRKWLQFEDLEDWELDSPHRFRYQDLYTATKGFKKSEIIGVGGFGTVYRGRLPTSAIEVAVKKINHNSIQGLREFTAEIESLGCLRHKNLVNLQGWCKTKKDLLLVYEFIPNGSLAGLLFSRKNSVVLSWEQRFNIVKGIAAGLLYLHEEWEQVVIHRDVKSSNVLIDAEMNGRLGDFGLARLYDHGTTSHTTNIVGTIGYLAPELTRTGQASTGSDVYAYGILLLEVACGRKPVETSDFILIDSAIEYHRTGGIIDAADPKLNSAFVVEEMELVLGLGLLCSHRKPNARPTMRQVTRYLNWEAQLPVIDDLGSPDSPSSRPKFMEVSGSSNMITGSYPSSSLDHMSTGSTRCRQIVESILLLFLHRRRLFQLIVFSSILAAFSCSSILPKVDYVH</sequence>
<proteinExistence type="inferred from homology"/>
<dbReference type="PROSITE" id="PS00107">
    <property type="entry name" value="PROTEIN_KINASE_ATP"/>
    <property type="match status" value="1"/>
</dbReference>
<dbReference type="Pfam" id="PF00139">
    <property type="entry name" value="Lectin_legB"/>
    <property type="match status" value="1"/>
</dbReference>
<evidence type="ECO:0000256" key="2">
    <source>
        <dbReference type="ARBA" id="ARBA00007606"/>
    </source>
</evidence>
<evidence type="ECO:0000256" key="3">
    <source>
        <dbReference type="ARBA" id="ARBA00008536"/>
    </source>
</evidence>
<dbReference type="EC" id="2.7.11.1" evidence="5"/>
<evidence type="ECO:0000313" key="25">
    <source>
        <dbReference type="Proteomes" id="UP001151532"/>
    </source>
</evidence>
<evidence type="ECO:0000256" key="14">
    <source>
        <dbReference type="ARBA" id="ARBA00022840"/>
    </source>
</evidence>
<dbReference type="GO" id="GO:0030246">
    <property type="term" value="F:carbohydrate binding"/>
    <property type="evidence" value="ECO:0007669"/>
    <property type="project" value="UniProtKB-KW"/>
</dbReference>
<keyword evidence="10 22" id="KW-0732">Signal</keyword>
<evidence type="ECO:0000256" key="7">
    <source>
        <dbReference type="ARBA" id="ARBA00022527"/>
    </source>
</evidence>
<feature type="chain" id="PRO_5040447095" description="non-specific serine/threonine protein kinase" evidence="22">
    <location>
        <begin position="21"/>
        <end position="716"/>
    </location>
</feature>
<dbReference type="InterPro" id="IPR001220">
    <property type="entry name" value="Legume_lectin_dom"/>
</dbReference>
<dbReference type="SUPFAM" id="SSF56112">
    <property type="entry name" value="Protein kinase-like (PK-like)"/>
    <property type="match status" value="1"/>
</dbReference>
<keyword evidence="12 20" id="KW-0547">Nucleotide-binding</keyword>
<evidence type="ECO:0000256" key="21">
    <source>
        <dbReference type="SAM" id="Phobius"/>
    </source>
</evidence>
<keyword evidence="17" id="KW-0675">Receptor</keyword>
<dbReference type="GO" id="GO:0005524">
    <property type="term" value="F:ATP binding"/>
    <property type="evidence" value="ECO:0007669"/>
    <property type="project" value="UniProtKB-UniRule"/>
</dbReference>
<comment type="similarity">
    <text evidence="2">Belongs to the leguminous lectin family.</text>
</comment>
<evidence type="ECO:0000259" key="23">
    <source>
        <dbReference type="PROSITE" id="PS50011"/>
    </source>
</evidence>
<evidence type="ECO:0000256" key="22">
    <source>
        <dbReference type="SAM" id="SignalP"/>
    </source>
</evidence>
<keyword evidence="8" id="KW-0808">Transferase</keyword>
<reference evidence="24" key="2">
    <citation type="journal article" date="2023" name="Int. J. Mol. Sci.">
        <title>De Novo Assembly and Annotation of 11 Diverse Shrub Willow (Salix) Genomes Reveals Novel Gene Organization in Sex-Linked Regions.</title>
        <authorList>
            <person name="Hyden B."/>
            <person name="Feng K."/>
            <person name="Yates T.B."/>
            <person name="Jawdy S."/>
            <person name="Cereghino C."/>
            <person name="Smart L.B."/>
            <person name="Muchero W."/>
        </authorList>
    </citation>
    <scope>NUCLEOTIDE SEQUENCE</scope>
    <source>
        <tissue evidence="24">Shoot tip</tissue>
    </source>
</reference>
<evidence type="ECO:0000256" key="15">
    <source>
        <dbReference type="ARBA" id="ARBA00022989"/>
    </source>
</evidence>
<feature type="signal peptide" evidence="22">
    <location>
        <begin position="1"/>
        <end position="20"/>
    </location>
</feature>
<evidence type="ECO:0000256" key="4">
    <source>
        <dbReference type="ARBA" id="ARBA00010217"/>
    </source>
</evidence>
<evidence type="ECO:0000256" key="6">
    <source>
        <dbReference type="ARBA" id="ARBA00022475"/>
    </source>
</evidence>
<comment type="caution">
    <text evidence="24">The sequence shown here is derived from an EMBL/GenBank/DDBJ whole genome shotgun (WGS) entry which is preliminary data.</text>
</comment>
<evidence type="ECO:0000256" key="17">
    <source>
        <dbReference type="ARBA" id="ARBA00023170"/>
    </source>
</evidence>
<dbReference type="EMBL" id="JAPFFK010000017">
    <property type="protein sequence ID" value="KAJ6699432.1"/>
    <property type="molecule type" value="Genomic_DNA"/>
</dbReference>
<comment type="catalytic activity">
    <reaction evidence="18">
        <text>L-threonyl-[protein] + ATP = O-phospho-L-threonyl-[protein] + ADP + H(+)</text>
        <dbReference type="Rhea" id="RHEA:46608"/>
        <dbReference type="Rhea" id="RHEA-COMP:11060"/>
        <dbReference type="Rhea" id="RHEA-COMP:11605"/>
        <dbReference type="ChEBI" id="CHEBI:15378"/>
        <dbReference type="ChEBI" id="CHEBI:30013"/>
        <dbReference type="ChEBI" id="CHEBI:30616"/>
        <dbReference type="ChEBI" id="CHEBI:61977"/>
        <dbReference type="ChEBI" id="CHEBI:456216"/>
        <dbReference type="EC" id="2.7.11.1"/>
    </reaction>
</comment>
<comment type="similarity">
    <text evidence="3">In the N-terminal section; belongs to the leguminous lectin family.</text>
</comment>
<dbReference type="FunFam" id="1.10.510.10:FF:000108">
    <property type="entry name" value="L-type lectin-domain containing receptor kinase S.4"/>
    <property type="match status" value="1"/>
</dbReference>
<dbReference type="SMART" id="SM00220">
    <property type="entry name" value="S_TKc"/>
    <property type="match status" value="1"/>
</dbReference>
<feature type="transmembrane region" description="Helical" evidence="21">
    <location>
        <begin position="296"/>
        <end position="320"/>
    </location>
</feature>
<organism evidence="24 25">
    <name type="scientific">Salix purpurea</name>
    <name type="common">Purple osier willow</name>
    <dbReference type="NCBI Taxonomy" id="77065"/>
    <lineage>
        <taxon>Eukaryota</taxon>
        <taxon>Viridiplantae</taxon>
        <taxon>Streptophyta</taxon>
        <taxon>Embryophyta</taxon>
        <taxon>Tracheophyta</taxon>
        <taxon>Spermatophyta</taxon>
        <taxon>Magnoliopsida</taxon>
        <taxon>eudicotyledons</taxon>
        <taxon>Gunneridae</taxon>
        <taxon>Pentapetalae</taxon>
        <taxon>rosids</taxon>
        <taxon>fabids</taxon>
        <taxon>Malpighiales</taxon>
        <taxon>Salicaceae</taxon>
        <taxon>Saliceae</taxon>
        <taxon>Salix</taxon>
    </lineage>
</organism>
<dbReference type="Gene3D" id="3.30.200.20">
    <property type="entry name" value="Phosphorylase Kinase, domain 1"/>
    <property type="match status" value="1"/>
</dbReference>
<evidence type="ECO:0000256" key="5">
    <source>
        <dbReference type="ARBA" id="ARBA00012513"/>
    </source>
</evidence>
<dbReference type="FunFam" id="3.30.200.20:FF:000178">
    <property type="entry name" value="serine/threonine-protein kinase PBS1-like"/>
    <property type="match status" value="1"/>
</dbReference>
<keyword evidence="11" id="KW-0430">Lectin</keyword>
<evidence type="ECO:0000313" key="24">
    <source>
        <dbReference type="EMBL" id="KAJ6699432.1"/>
    </source>
</evidence>
<dbReference type="PANTHER" id="PTHR27007">
    <property type="match status" value="1"/>
</dbReference>
<dbReference type="OrthoDB" id="543442at2759"/>
<evidence type="ECO:0000256" key="16">
    <source>
        <dbReference type="ARBA" id="ARBA00023136"/>
    </source>
</evidence>
<evidence type="ECO:0000256" key="12">
    <source>
        <dbReference type="ARBA" id="ARBA00022741"/>
    </source>
</evidence>
<dbReference type="Gene3D" id="1.10.510.10">
    <property type="entry name" value="Transferase(Phosphotransferase) domain 1"/>
    <property type="match status" value="1"/>
</dbReference>
<evidence type="ECO:0000256" key="9">
    <source>
        <dbReference type="ARBA" id="ARBA00022692"/>
    </source>
</evidence>
<name>A0A9Q0Q3R2_SALPP</name>
<gene>
    <name evidence="24" type="ORF">OIU79_012648</name>
</gene>
<protein>
    <recommendedName>
        <fullName evidence="5">non-specific serine/threonine protein kinase</fullName>
        <ecNumber evidence="5">2.7.11.1</ecNumber>
    </recommendedName>
</protein>
<comment type="subcellular location">
    <subcellularLocation>
        <location evidence="1">Cell membrane</location>
        <topology evidence="1">Single-pass type I membrane protein</topology>
    </subcellularLocation>
</comment>
<comment type="similarity">
    <text evidence="4">In the C-terminal section; belongs to the protein kinase superfamily. Ser/Thr protein kinase family.</text>
</comment>
<accession>A0A9Q0Q3R2</accession>
<feature type="domain" description="Protein kinase" evidence="23">
    <location>
        <begin position="353"/>
        <end position="629"/>
    </location>
</feature>